<reference evidence="2 3" key="1">
    <citation type="submission" date="2018-09" db="EMBL/GenBank/DDBJ databases">
        <title>YIM 75000 draft genome.</title>
        <authorList>
            <person name="Tang S."/>
            <person name="Feng Y."/>
        </authorList>
    </citation>
    <scope>NUCLEOTIDE SEQUENCE [LARGE SCALE GENOMIC DNA]</scope>
    <source>
        <strain evidence="2 3">YIM 75000</strain>
    </source>
</reference>
<gene>
    <name evidence="2" type="ORF">D5H78_02735</name>
</gene>
<protein>
    <submittedName>
        <fullName evidence="2">Uncharacterized protein</fullName>
    </submittedName>
</protein>
<dbReference type="Proteomes" id="UP000265614">
    <property type="component" value="Unassembled WGS sequence"/>
</dbReference>
<proteinExistence type="predicted"/>
<feature type="compositionally biased region" description="Basic and acidic residues" evidence="1">
    <location>
        <begin position="50"/>
        <end position="74"/>
    </location>
</feature>
<accession>A0A3A3Z0X2</accession>
<evidence type="ECO:0000313" key="3">
    <source>
        <dbReference type="Proteomes" id="UP000265614"/>
    </source>
</evidence>
<sequence length="74" mass="7796">MPGGLPGRGEDLRAGATRPSTATSKTRRPTAAVALERFEEVGRSVAARPPGRDREAVRERSAGRGRGDPGGRSR</sequence>
<name>A0A3A3Z0X2_9ACTN</name>
<dbReference type="EMBL" id="QZEZ01000001">
    <property type="protein sequence ID" value="RJK97900.1"/>
    <property type="molecule type" value="Genomic_DNA"/>
</dbReference>
<comment type="caution">
    <text evidence="2">The sequence shown here is derived from an EMBL/GenBank/DDBJ whole genome shotgun (WGS) entry which is preliminary data.</text>
</comment>
<feature type="region of interest" description="Disordered" evidence="1">
    <location>
        <begin position="1"/>
        <end position="74"/>
    </location>
</feature>
<evidence type="ECO:0000313" key="2">
    <source>
        <dbReference type="EMBL" id="RJK97900.1"/>
    </source>
</evidence>
<evidence type="ECO:0000256" key="1">
    <source>
        <dbReference type="SAM" id="MobiDB-lite"/>
    </source>
</evidence>
<organism evidence="2 3">
    <name type="scientific">Vallicoccus soli</name>
    <dbReference type="NCBI Taxonomy" id="2339232"/>
    <lineage>
        <taxon>Bacteria</taxon>
        <taxon>Bacillati</taxon>
        <taxon>Actinomycetota</taxon>
        <taxon>Actinomycetes</taxon>
        <taxon>Motilibacterales</taxon>
        <taxon>Vallicoccaceae</taxon>
        <taxon>Vallicoccus</taxon>
    </lineage>
</organism>
<dbReference type="AlphaFoldDB" id="A0A3A3Z0X2"/>
<keyword evidence="3" id="KW-1185">Reference proteome</keyword>